<proteinExistence type="predicted"/>
<sequence>MFSAMDEHPKHSRHRHSDPVNGATHNQSQGKKHEAIQLMQKKLSEEISEIVQASDDSTIARLTMNPDQFASFLVEKYSPEKPWLPIITKAINSDFRNVYDIFHDSIEIMKRTLDRSETMDERNGRILNFLTDFNDSIQTEMNAEKKLKNCREHLRTANTVVLQSNNHLAQNFMVQHNEEMVPAILNLEDEDDVVPSSSASESTETDRGTYLDKQQDNMMTSKLSVLEEFPEFNDPFEMNLTKNIHEKSNEKSALESVVEPLNLDLHQQSLQNDITPQEDNEFSKRDDLNNVISGAVAKEVQKELCLEVDPTTSTGTIDQPKQDQILEQTDKIADEESVLVNTKIVSEGVTPTTEFAIPTSERTSTTLEDATGTLDIGNTIQLSITGLTVTEQITSTINELNKKCSEQQMLESQDPAVELNSPSSSSSAVCDNSERFTVKSRAQASSNDESKLMEVRNEATVGRRRPQRARKAPVQFEIKSNIRDYSNRDHGRKRRVKKVSESTPTLLPQEPESISAPVVPNTENSSEASPPDTSKESHQNGTAESSELPVALNSELYKNATPQVKPTPNKRRDRKRKSKKEIVENGETTMKRNVPSLPQSYNTGTVPQDTELPAPMSQPLPSSNIPHYPEWQRYQYNQPSVNGMSTSTLQQYPNQWDQNYYNQTQHLSTSNQLGTIDNFDCISHAAALVDPDFGAGHDSFSGNFSTYTDYLKHL</sequence>
<feature type="compositionally biased region" description="Basic and acidic residues" evidence="1">
    <location>
        <begin position="448"/>
        <end position="457"/>
    </location>
</feature>
<feature type="region of interest" description="Disordered" evidence="1">
    <location>
        <begin position="408"/>
        <end position="614"/>
    </location>
</feature>
<feature type="compositionally biased region" description="Basic and acidic residues" evidence="1">
    <location>
        <begin position="480"/>
        <end position="489"/>
    </location>
</feature>
<organism evidence="2 3">
    <name type="scientific">Caenorhabditis nigoni</name>
    <dbReference type="NCBI Taxonomy" id="1611254"/>
    <lineage>
        <taxon>Eukaryota</taxon>
        <taxon>Metazoa</taxon>
        <taxon>Ecdysozoa</taxon>
        <taxon>Nematoda</taxon>
        <taxon>Chromadorea</taxon>
        <taxon>Rhabditida</taxon>
        <taxon>Rhabditina</taxon>
        <taxon>Rhabditomorpha</taxon>
        <taxon>Rhabditoidea</taxon>
        <taxon>Rhabditidae</taxon>
        <taxon>Peloderinae</taxon>
        <taxon>Caenorhabditis</taxon>
    </lineage>
</organism>
<evidence type="ECO:0000313" key="2">
    <source>
        <dbReference type="EMBL" id="PIC43038.1"/>
    </source>
</evidence>
<evidence type="ECO:0000256" key="1">
    <source>
        <dbReference type="SAM" id="MobiDB-lite"/>
    </source>
</evidence>
<dbReference type="AlphaFoldDB" id="A0A2G5UU38"/>
<feature type="compositionally biased region" description="Polar residues" evidence="1">
    <location>
        <begin position="521"/>
        <end position="532"/>
    </location>
</feature>
<dbReference type="OrthoDB" id="10328216at2759"/>
<keyword evidence="3" id="KW-1185">Reference proteome</keyword>
<protein>
    <submittedName>
        <fullName evidence="2">Uncharacterized protein</fullName>
    </submittedName>
</protein>
<feature type="region of interest" description="Disordered" evidence="1">
    <location>
        <begin position="1"/>
        <end position="35"/>
    </location>
</feature>
<gene>
    <name evidence="2" type="primary">Cnig_chr_III.g9924</name>
    <name evidence="2" type="ORF">B9Z55_009924</name>
</gene>
<feature type="compositionally biased region" description="Basic residues" evidence="1">
    <location>
        <begin position="568"/>
        <end position="579"/>
    </location>
</feature>
<accession>A0A2G5UU38</accession>
<dbReference type="Proteomes" id="UP000230233">
    <property type="component" value="Chromosome III"/>
</dbReference>
<reference evidence="3" key="1">
    <citation type="submission" date="2017-10" db="EMBL/GenBank/DDBJ databases">
        <title>Rapid genome shrinkage in a self-fertile nematode reveals novel sperm competition proteins.</title>
        <authorList>
            <person name="Yin D."/>
            <person name="Schwarz E.M."/>
            <person name="Thomas C.G."/>
            <person name="Felde R.L."/>
            <person name="Korf I.F."/>
            <person name="Cutter A.D."/>
            <person name="Schartner C.M."/>
            <person name="Ralston E.J."/>
            <person name="Meyer B.J."/>
            <person name="Haag E.S."/>
        </authorList>
    </citation>
    <scope>NUCLEOTIDE SEQUENCE [LARGE SCALE GENOMIC DNA]</scope>
    <source>
        <strain evidence="3">JU1422</strain>
    </source>
</reference>
<feature type="compositionally biased region" description="Polar residues" evidence="1">
    <location>
        <begin position="596"/>
        <end position="608"/>
    </location>
</feature>
<feature type="compositionally biased region" description="Polar residues" evidence="1">
    <location>
        <begin position="420"/>
        <end position="430"/>
    </location>
</feature>
<comment type="caution">
    <text evidence="2">The sequence shown here is derived from an EMBL/GenBank/DDBJ whole genome shotgun (WGS) entry which is preliminary data.</text>
</comment>
<evidence type="ECO:0000313" key="3">
    <source>
        <dbReference type="Proteomes" id="UP000230233"/>
    </source>
</evidence>
<feature type="compositionally biased region" description="Basic residues" evidence="1">
    <location>
        <begin position="462"/>
        <end position="471"/>
    </location>
</feature>
<name>A0A2G5UU38_9PELO</name>
<feature type="region of interest" description="Disordered" evidence="1">
    <location>
        <begin position="192"/>
        <end position="212"/>
    </location>
</feature>
<dbReference type="EMBL" id="PDUG01000003">
    <property type="protein sequence ID" value="PIC43038.1"/>
    <property type="molecule type" value="Genomic_DNA"/>
</dbReference>